<dbReference type="InterPro" id="IPR028082">
    <property type="entry name" value="Peripla_BP_I"/>
</dbReference>
<dbReference type="PANTHER" id="PTHR30146">
    <property type="entry name" value="LACI-RELATED TRANSCRIPTIONAL REPRESSOR"/>
    <property type="match status" value="1"/>
</dbReference>
<dbReference type="GO" id="GO:0000976">
    <property type="term" value="F:transcription cis-regulatory region binding"/>
    <property type="evidence" value="ECO:0007669"/>
    <property type="project" value="TreeGrafter"/>
</dbReference>
<evidence type="ECO:0000259" key="5">
    <source>
        <dbReference type="PROSITE" id="PS51000"/>
    </source>
</evidence>
<evidence type="ECO:0000256" key="3">
    <source>
        <dbReference type="ARBA" id="ARBA00023163"/>
    </source>
</evidence>
<keyword evidence="3" id="KW-0804">Transcription</keyword>
<gene>
    <name evidence="6" type="primary">araR</name>
    <name evidence="6" type="ORF">CMsap09_01700</name>
</gene>
<dbReference type="InterPro" id="IPR036390">
    <property type="entry name" value="WH_DNA-bd_sf"/>
</dbReference>
<dbReference type="EMBL" id="MDHJ01000001">
    <property type="protein sequence ID" value="OUE07634.1"/>
    <property type="molecule type" value="Genomic_DNA"/>
</dbReference>
<feature type="compositionally biased region" description="Low complexity" evidence="4">
    <location>
        <begin position="366"/>
        <end position="376"/>
    </location>
</feature>
<dbReference type="SUPFAM" id="SSF46785">
    <property type="entry name" value="Winged helix' DNA-binding domain"/>
    <property type="match status" value="1"/>
</dbReference>
<dbReference type="Pfam" id="PF08220">
    <property type="entry name" value="HTH_DeoR"/>
    <property type="match status" value="1"/>
</dbReference>
<dbReference type="Gene3D" id="3.40.50.2300">
    <property type="match status" value="2"/>
</dbReference>
<dbReference type="GO" id="GO:0003700">
    <property type="term" value="F:DNA-binding transcription factor activity"/>
    <property type="evidence" value="ECO:0007669"/>
    <property type="project" value="InterPro"/>
</dbReference>
<evidence type="ECO:0000313" key="7">
    <source>
        <dbReference type="Proteomes" id="UP000195106"/>
    </source>
</evidence>
<reference evidence="6 7" key="1">
    <citation type="submission" date="2016-08" db="EMBL/GenBank/DDBJ databases">
        <title>Genome sequence of Clavibacter michiganensis spp. strain CASJ009.</title>
        <authorList>
            <person name="Thapa S.P."/>
            <person name="Coaker G."/>
        </authorList>
    </citation>
    <scope>NUCLEOTIDE SEQUENCE [LARGE SCALE GENOMIC DNA]</scope>
    <source>
        <strain evidence="6">CASJ009</strain>
    </source>
</reference>
<dbReference type="Proteomes" id="UP000195106">
    <property type="component" value="Unassembled WGS sequence"/>
</dbReference>
<dbReference type="InterPro" id="IPR001034">
    <property type="entry name" value="DeoR_HTH"/>
</dbReference>
<keyword evidence="1" id="KW-0805">Transcription regulation</keyword>
<sequence length="420" mass="44406">MSDQNAPRPLAAERRAHILSALGAEGAVRISQLRESLGAAMVTLRRDLADMEREGLLTRVHGGAVAVATTGAPRAAHAAGETLGSIAVLVPSLAYYWPGVLRAMEATGRDLGYEVILRGASYELQDERPVLERLLRDERVKGLIVAPNTDTEHGPAVIRWLADCGVPSVLVERDAVLEPEGVPVESVTTDHALGAVLAARHLARLGHRKVGLILSRSSPTSRKITAGWLRACEELGLTPAEHFEQQLPDRASPDFSAVVNATLETALENGVTAILVHSDPEAMAFVDLALDRGISVPGDLSVVAYDDEVARLFTPALTAVSPPRAGVGEAAVQLLVQRIENPGRPSHRVQLDPQLIVRDSSAAPAPAVASPCRSAPRTSAPAAWEPDPPPGGDVVASCTWGRSGHGTRLSRIILIPSSSE</sequence>
<dbReference type="PRINTS" id="PR00037">
    <property type="entry name" value="HTHLACR"/>
</dbReference>
<dbReference type="PROSITE" id="PS51000">
    <property type="entry name" value="HTH_DEOR_2"/>
    <property type="match status" value="1"/>
</dbReference>
<accession>A0A251XPY7</accession>
<protein>
    <submittedName>
        <fullName evidence="6">Arabinose metabolism transcriptional repressor</fullName>
    </submittedName>
</protein>
<keyword evidence="2" id="KW-0238">DNA-binding</keyword>
<evidence type="ECO:0000256" key="2">
    <source>
        <dbReference type="ARBA" id="ARBA00023125"/>
    </source>
</evidence>
<organism evidence="6 7">
    <name type="scientific">Clavibacter michiganensis</name>
    <dbReference type="NCBI Taxonomy" id="28447"/>
    <lineage>
        <taxon>Bacteria</taxon>
        <taxon>Bacillati</taxon>
        <taxon>Actinomycetota</taxon>
        <taxon>Actinomycetes</taxon>
        <taxon>Micrococcales</taxon>
        <taxon>Microbacteriaceae</taxon>
        <taxon>Clavibacter</taxon>
    </lineage>
</organism>
<feature type="domain" description="HTH deoR-type" evidence="5">
    <location>
        <begin position="11"/>
        <end position="66"/>
    </location>
</feature>
<dbReference type="SMART" id="SM00420">
    <property type="entry name" value="HTH_DEOR"/>
    <property type="match status" value="1"/>
</dbReference>
<dbReference type="AlphaFoldDB" id="A0A251XPY7"/>
<dbReference type="InterPro" id="IPR018356">
    <property type="entry name" value="Tscrpt_reg_HTH_DeoR_CS"/>
</dbReference>
<feature type="region of interest" description="Disordered" evidence="4">
    <location>
        <begin position="366"/>
        <end position="391"/>
    </location>
</feature>
<evidence type="ECO:0000256" key="4">
    <source>
        <dbReference type="SAM" id="MobiDB-lite"/>
    </source>
</evidence>
<dbReference type="SUPFAM" id="SSF53822">
    <property type="entry name" value="Periplasmic binding protein-like I"/>
    <property type="match status" value="1"/>
</dbReference>
<evidence type="ECO:0000256" key="1">
    <source>
        <dbReference type="ARBA" id="ARBA00023015"/>
    </source>
</evidence>
<dbReference type="Pfam" id="PF13377">
    <property type="entry name" value="Peripla_BP_3"/>
    <property type="match status" value="1"/>
</dbReference>
<evidence type="ECO:0000313" key="6">
    <source>
        <dbReference type="EMBL" id="OUE07634.1"/>
    </source>
</evidence>
<comment type="caution">
    <text evidence="6">The sequence shown here is derived from an EMBL/GenBank/DDBJ whole genome shotgun (WGS) entry which is preliminary data.</text>
</comment>
<dbReference type="CDD" id="cd06267">
    <property type="entry name" value="PBP1_LacI_sugar_binding-like"/>
    <property type="match status" value="1"/>
</dbReference>
<dbReference type="PANTHER" id="PTHR30146:SF155">
    <property type="entry name" value="ALANINE RACEMASE"/>
    <property type="match status" value="1"/>
</dbReference>
<proteinExistence type="predicted"/>
<dbReference type="PROSITE" id="PS00894">
    <property type="entry name" value="HTH_DEOR_1"/>
    <property type="match status" value="1"/>
</dbReference>
<dbReference type="InterPro" id="IPR046335">
    <property type="entry name" value="LacI/GalR-like_sensor"/>
</dbReference>
<name>A0A251XPY7_9MICO</name>